<feature type="transmembrane region" description="Helical" evidence="1">
    <location>
        <begin position="121"/>
        <end position="146"/>
    </location>
</feature>
<keyword evidence="1" id="KW-1133">Transmembrane helix</keyword>
<feature type="transmembrane region" description="Helical" evidence="1">
    <location>
        <begin position="93"/>
        <end position="114"/>
    </location>
</feature>
<dbReference type="InterPro" id="IPR024529">
    <property type="entry name" value="ECF_trnsprt_substrate-spec"/>
</dbReference>
<proteinExistence type="predicted"/>
<dbReference type="Gene3D" id="1.10.1760.20">
    <property type="match status" value="1"/>
</dbReference>
<name>A0ABV2JGP9_9STRE</name>
<feature type="transmembrane region" description="Helical" evidence="1">
    <location>
        <begin position="36"/>
        <end position="54"/>
    </location>
</feature>
<sequence>MNRKSASNVATLAIFIATMLIIEVLSQLVFSFLALPIKPTITHIPIIIASVLYGPKVGAKLGLFMGIMSVIRNTIIISPLSYVFSPFVPHGNFYSLIIAILPRVLIGITPYFVYKLLPNQIGLILSGLTGTLTNTIFVLLGIFIFFSNVYQGNIELLLAGIVSVNSIAEMLIASLLTFTIIPRIESLKK</sequence>
<evidence type="ECO:0000313" key="2">
    <source>
        <dbReference type="EMBL" id="MET3633916.1"/>
    </source>
</evidence>
<feature type="transmembrane region" description="Helical" evidence="1">
    <location>
        <begin position="61"/>
        <end position="81"/>
    </location>
</feature>
<dbReference type="EMBL" id="JBEPLN010000006">
    <property type="protein sequence ID" value="MET3633916.1"/>
    <property type="molecule type" value="Genomic_DNA"/>
</dbReference>
<accession>A0ABV2JGP9</accession>
<protein>
    <submittedName>
        <fullName evidence="2">Membrane protein</fullName>
    </submittedName>
</protein>
<dbReference type="RefSeq" id="WP_354367890.1">
    <property type="nucleotide sequence ID" value="NZ_JBEPLN010000006.1"/>
</dbReference>
<feature type="transmembrane region" description="Helical" evidence="1">
    <location>
        <begin position="158"/>
        <end position="181"/>
    </location>
</feature>
<evidence type="ECO:0000256" key="1">
    <source>
        <dbReference type="SAM" id="Phobius"/>
    </source>
</evidence>
<reference evidence="2 3" key="1">
    <citation type="submission" date="2024-06" db="EMBL/GenBank/DDBJ databases">
        <title>Genomic Encyclopedia of Type Strains, Phase IV (KMG-IV): sequencing the most valuable type-strain genomes for metagenomic binning, comparative biology and taxonomic classification.</title>
        <authorList>
            <person name="Goeker M."/>
        </authorList>
    </citation>
    <scope>NUCLEOTIDE SEQUENCE [LARGE SCALE GENOMIC DNA]</scope>
    <source>
        <strain evidence="2 3">DSM 28302</strain>
    </source>
</reference>
<dbReference type="Pfam" id="PF12822">
    <property type="entry name" value="ECF_trnsprt"/>
    <property type="match status" value="1"/>
</dbReference>
<organism evidence="2 3">
    <name type="scientific">Streptococcus porcorum</name>
    <dbReference type="NCBI Taxonomy" id="701526"/>
    <lineage>
        <taxon>Bacteria</taxon>
        <taxon>Bacillati</taxon>
        <taxon>Bacillota</taxon>
        <taxon>Bacilli</taxon>
        <taxon>Lactobacillales</taxon>
        <taxon>Streptococcaceae</taxon>
        <taxon>Streptococcus</taxon>
    </lineage>
</organism>
<keyword evidence="3" id="KW-1185">Reference proteome</keyword>
<dbReference type="Proteomes" id="UP001549037">
    <property type="component" value="Unassembled WGS sequence"/>
</dbReference>
<comment type="caution">
    <text evidence="2">The sequence shown here is derived from an EMBL/GenBank/DDBJ whole genome shotgun (WGS) entry which is preliminary data.</text>
</comment>
<keyword evidence="1" id="KW-0812">Transmembrane</keyword>
<gene>
    <name evidence="2" type="ORF">ABID28_000551</name>
</gene>
<evidence type="ECO:0000313" key="3">
    <source>
        <dbReference type="Proteomes" id="UP001549037"/>
    </source>
</evidence>
<keyword evidence="1" id="KW-0472">Membrane</keyword>